<dbReference type="PANTHER" id="PTHR43814:SF1">
    <property type="entry name" value="ARGININOSUCCINATE LYASE"/>
    <property type="match status" value="1"/>
</dbReference>
<evidence type="ECO:0000256" key="4">
    <source>
        <dbReference type="ARBA" id="ARBA00022989"/>
    </source>
</evidence>
<dbReference type="InterPro" id="IPR027359">
    <property type="entry name" value="Volt_channel_dom_sf"/>
</dbReference>
<evidence type="ECO:0000256" key="8">
    <source>
        <dbReference type="SAM" id="Phobius"/>
    </source>
</evidence>
<dbReference type="InterPro" id="IPR005821">
    <property type="entry name" value="Ion_trans_dom"/>
</dbReference>
<comment type="similarity">
    <text evidence="2">Belongs to the lyase 1 family. Argininosuccinate lyase subfamily.</text>
</comment>
<evidence type="ECO:0000313" key="12">
    <source>
        <dbReference type="EMBL" id="RSH89607.1"/>
    </source>
</evidence>
<keyword evidence="3 8" id="KW-0812">Transmembrane</keyword>
<comment type="caution">
    <text evidence="12">The sequence shown here is derived from an EMBL/GenBank/DDBJ whole genome shotgun (WGS) entry which is preliminary data.</text>
</comment>
<dbReference type="Gene3D" id="1.20.120.350">
    <property type="entry name" value="Voltage-gated potassium channels. Chain C"/>
    <property type="match status" value="1"/>
</dbReference>
<keyword evidence="4 8" id="KW-1133">Transmembrane helix</keyword>
<dbReference type="InterPro" id="IPR008948">
    <property type="entry name" value="L-Aspartase-like"/>
</dbReference>
<feature type="region of interest" description="Disordered" evidence="7">
    <location>
        <begin position="699"/>
        <end position="965"/>
    </location>
</feature>
<reference evidence="12 13" key="1">
    <citation type="submission" date="2018-11" db="EMBL/GenBank/DDBJ databases">
        <title>Genome sequence of Saitozyma podzolica DSM 27192.</title>
        <authorList>
            <person name="Aliyu H."/>
            <person name="Gorte O."/>
            <person name="Ochsenreither K."/>
        </authorList>
    </citation>
    <scope>NUCLEOTIDE SEQUENCE [LARGE SCALE GENOMIC DNA]</scope>
    <source>
        <strain evidence="12 13">DSM 27192</strain>
    </source>
</reference>
<evidence type="ECO:0000256" key="7">
    <source>
        <dbReference type="SAM" id="MobiDB-lite"/>
    </source>
</evidence>
<evidence type="ECO:0000259" key="9">
    <source>
        <dbReference type="Pfam" id="PF00206"/>
    </source>
</evidence>
<dbReference type="NCBIfam" id="TIGR00838">
    <property type="entry name" value="argH"/>
    <property type="match status" value="1"/>
</dbReference>
<feature type="transmembrane region" description="Helical" evidence="8">
    <location>
        <begin position="1276"/>
        <end position="1293"/>
    </location>
</feature>
<feature type="transmembrane region" description="Helical" evidence="8">
    <location>
        <begin position="1245"/>
        <end position="1264"/>
    </location>
</feature>
<dbReference type="GO" id="GO:0004056">
    <property type="term" value="F:argininosuccinate lyase activity"/>
    <property type="evidence" value="ECO:0007669"/>
    <property type="project" value="InterPro"/>
</dbReference>
<feature type="region of interest" description="Disordered" evidence="7">
    <location>
        <begin position="528"/>
        <end position="569"/>
    </location>
</feature>
<feature type="compositionally biased region" description="Low complexity" evidence="7">
    <location>
        <begin position="702"/>
        <end position="713"/>
    </location>
</feature>
<evidence type="ECO:0000259" key="10">
    <source>
        <dbReference type="Pfam" id="PF00520"/>
    </source>
</evidence>
<feature type="compositionally biased region" description="Low complexity" evidence="7">
    <location>
        <begin position="751"/>
        <end position="775"/>
    </location>
</feature>
<evidence type="ECO:0000256" key="5">
    <source>
        <dbReference type="ARBA" id="ARBA00023136"/>
    </source>
</evidence>
<gene>
    <name evidence="12" type="ORF">EHS25_002158</name>
</gene>
<feature type="compositionally biased region" description="Polar residues" evidence="7">
    <location>
        <begin position="528"/>
        <end position="541"/>
    </location>
</feature>
<dbReference type="Gene3D" id="1.10.275.10">
    <property type="entry name" value="Fumarase/aspartase (N-terminal domain)"/>
    <property type="match status" value="1"/>
</dbReference>
<dbReference type="STRING" id="1890683.A0A427YF51"/>
<feature type="domain" description="Fumarate lyase N-terminal" evidence="9">
    <location>
        <begin position="81"/>
        <end position="329"/>
    </location>
</feature>
<organism evidence="12 13">
    <name type="scientific">Saitozyma podzolica</name>
    <dbReference type="NCBI Taxonomy" id="1890683"/>
    <lineage>
        <taxon>Eukaryota</taxon>
        <taxon>Fungi</taxon>
        <taxon>Dikarya</taxon>
        <taxon>Basidiomycota</taxon>
        <taxon>Agaricomycotina</taxon>
        <taxon>Tremellomycetes</taxon>
        <taxon>Tremellales</taxon>
        <taxon>Trimorphomycetaceae</taxon>
        <taxon>Saitozyma</taxon>
    </lineage>
</organism>
<dbReference type="PANTHER" id="PTHR43814">
    <property type="entry name" value="ARGININOSUCCINATE LYASE"/>
    <property type="match status" value="1"/>
</dbReference>
<evidence type="ECO:0000256" key="6">
    <source>
        <dbReference type="ARBA" id="ARBA00032749"/>
    </source>
</evidence>
<feature type="compositionally biased region" description="Basic and acidic residues" evidence="7">
    <location>
        <begin position="817"/>
        <end position="831"/>
    </location>
</feature>
<dbReference type="Gene3D" id="1.10.40.30">
    <property type="entry name" value="Fumarase/aspartase (C-terminal domain)"/>
    <property type="match status" value="1"/>
</dbReference>
<feature type="domain" description="Ion transport" evidence="10">
    <location>
        <begin position="1215"/>
        <end position="1330"/>
    </location>
</feature>
<feature type="region of interest" description="Disordered" evidence="7">
    <location>
        <begin position="1367"/>
        <end position="1439"/>
    </location>
</feature>
<dbReference type="Gene3D" id="1.20.200.10">
    <property type="entry name" value="Fumarase/aspartase (Central domain)"/>
    <property type="match status" value="1"/>
</dbReference>
<feature type="domain" description="Argininosuccinate lyase C-terminal" evidence="11">
    <location>
        <begin position="394"/>
        <end position="471"/>
    </location>
</feature>
<dbReference type="Pfam" id="PF00520">
    <property type="entry name" value="Ion_trans"/>
    <property type="match status" value="1"/>
</dbReference>
<evidence type="ECO:0000256" key="1">
    <source>
        <dbReference type="ARBA" id="ARBA00004141"/>
    </source>
</evidence>
<dbReference type="GO" id="GO:0005829">
    <property type="term" value="C:cytosol"/>
    <property type="evidence" value="ECO:0007669"/>
    <property type="project" value="TreeGrafter"/>
</dbReference>
<evidence type="ECO:0000313" key="13">
    <source>
        <dbReference type="Proteomes" id="UP000279259"/>
    </source>
</evidence>
<dbReference type="InterPro" id="IPR024083">
    <property type="entry name" value="Fumarase/histidase_N"/>
</dbReference>
<keyword evidence="5 8" id="KW-0472">Membrane</keyword>
<evidence type="ECO:0000256" key="2">
    <source>
        <dbReference type="ARBA" id="ARBA00010755"/>
    </source>
</evidence>
<feature type="compositionally biased region" description="Basic and acidic residues" evidence="7">
    <location>
        <begin position="796"/>
        <end position="808"/>
    </location>
</feature>
<dbReference type="PRINTS" id="PR00149">
    <property type="entry name" value="FUMRATELYASE"/>
</dbReference>
<dbReference type="PRINTS" id="PR00145">
    <property type="entry name" value="ARGSUCLYASE"/>
</dbReference>
<feature type="compositionally biased region" description="Basic residues" evidence="7">
    <location>
        <begin position="837"/>
        <end position="846"/>
    </location>
</feature>
<sequence>MPVPVPVTRPVEHSNGHAKASIGGPTPKANDTVAFTEARLSKPPSELLLLHDHIPHLLREKQQFPQYLQIDLAHLVMLVEQDIVSKSIARQIFPVLLHIRDSGVEDLEIDPSKGTLLLQVEAALADKLGEDVAGYLHTARSRIDQGGTARRLFKRDRLLQVMQHLLSFRRTLLDVAEAHSDTIIPYYTHMQQAQPGNLGHYLLAFADRLHDDFERCAETFRRANRNPLGSVGLSGTSWPIDRCRTTHLLGFEQVLDNSKLAREAYYAAEIASCLSFVMSTLNDLATDLHVWCTSEFSLISLDDSFCSTSSIFPQKKNPVALETIRSAAGGAVTWSATALSTFRGEGTGDQALRTVPLLDSAFETTSNMLDLAAGILSTVKVNNARIKTLLSVTWSTASNLADELVRREPLSFRQAHHVVARMIRICEQEGVSRSAATPELLDIAARQTIGRPLHIDGQIIRSSLDPEMFVATRISSGSIGPSEVKNLMATTRERLADDQAWMSAKTSGDRQSRLVDISYFGDRPHTNANAMTSYPPSTQDISHPLVPYGSNSSVPTTSPSSTDSDRTSSIASKRFWGQSNSDLRDTAVISDFTDYVSHYLPRADTLSRDQTIYLRNRLAGAFEKGGGLTDDRGQPRVTRDSRKYDNVKSNVTGEFKDTVDDFATTLRDKVGDFTSLDKSTQGRYLGGILSYVDDLARRSNGSEMATTSPSATESSRRSRTKERGRRTDRTSRGDSTRRSDRKKTRSKKRWTSPSSSSDGQTTSSSDEASTSPRSSSRSDKFTRKNKRSRRSGSETAHSEHDRPREKARGSARSKSRRDKDDSGSEVTERSKSGRSTSRSRPRKSRSSRSDSAGLTTRSSRSDGDDVDGSSRKGKGAKSRKEGASSKRSTRGSKKTSTTKGKKKSKRKARSEGDGSSAKSTSDTSARQKSGRSKGKKSKAGRKKKKGGNSKSKVGTRAPPVESYTPGIELIPYDHTTFASQYAPQPSFGDSFAQSMSQPDWLGRAPPTFNNALPLDWNTVGEMIYHEVASRLHDISQQWEQIHAAHSRPTSFGYTGYPSAPTMSSPYGYGTPQSTLPPVSFPNMPMYHPALSAHQPNWQHFNESEAWREHAEAVIRSKLATLPIEKEAGLIRSQPGRPKVGQAGMGGGEEIIRRLAAEEFEFNDDVGDGPISLGNNNHNNGAYPSQTPSRSMYHLPASEQLRGVANRIIFSRYYILFYFVMMSLSATTVVLSLMSRDGCPPLSWHILEVIINALMVIEVGTRWVAYGKKYPLTPLNILDLALVLFCSVTLILVFNSPCSEGVRSEENLDLILLVIRNAVQFLRLFNILRRSGHSLLNPPKPIDLSQARAASLALNLDLDLDDEEAVAERQLASAPAPGESGPGSRRTLAGGGGRTGNGNGTYEPLFSDEVEEPRVGTGVRNNQGRENLSAEDEEAWDRLG</sequence>
<dbReference type="GO" id="GO:0016020">
    <property type="term" value="C:membrane"/>
    <property type="evidence" value="ECO:0007669"/>
    <property type="project" value="UniProtKB-SubCell"/>
</dbReference>
<dbReference type="Pfam" id="PF00206">
    <property type="entry name" value="Lyase_1"/>
    <property type="match status" value="1"/>
</dbReference>
<feature type="compositionally biased region" description="Basic and acidic residues" evidence="7">
    <location>
        <begin position="725"/>
        <end position="738"/>
    </location>
</feature>
<dbReference type="InterPro" id="IPR000362">
    <property type="entry name" value="Fumarate_lyase_fam"/>
</dbReference>
<feature type="transmembrane region" description="Helical" evidence="8">
    <location>
        <begin position="1212"/>
        <end position="1233"/>
    </location>
</feature>
<dbReference type="Proteomes" id="UP000279259">
    <property type="component" value="Unassembled WGS sequence"/>
</dbReference>
<dbReference type="InterPro" id="IPR009049">
    <property type="entry name" value="Argininosuccinate_lyase"/>
</dbReference>
<dbReference type="GO" id="GO:0042450">
    <property type="term" value="P:L-arginine biosynthetic process via ornithine"/>
    <property type="evidence" value="ECO:0007669"/>
    <property type="project" value="InterPro"/>
</dbReference>
<protein>
    <recommendedName>
        <fullName evidence="6">Arginosuccinase</fullName>
    </recommendedName>
</protein>
<feature type="region of interest" description="Disordered" evidence="7">
    <location>
        <begin position="1"/>
        <end position="28"/>
    </location>
</feature>
<name>A0A427YF51_9TREE</name>
<feature type="compositionally biased region" description="Low complexity" evidence="7">
    <location>
        <begin position="550"/>
        <end position="562"/>
    </location>
</feature>
<feature type="compositionally biased region" description="Polar residues" evidence="7">
    <location>
        <begin position="916"/>
        <end position="927"/>
    </location>
</feature>
<proteinExistence type="inferred from homology"/>
<feature type="compositionally biased region" description="Basic residues" evidence="7">
    <location>
        <begin position="899"/>
        <end position="908"/>
    </location>
</feature>
<dbReference type="OrthoDB" id="2561043at2759"/>
<accession>A0A427YF51</accession>
<dbReference type="InterPro" id="IPR022761">
    <property type="entry name" value="Fumarate_lyase_N"/>
</dbReference>
<feature type="compositionally biased region" description="Basic residues" evidence="7">
    <location>
        <begin position="739"/>
        <end position="750"/>
    </location>
</feature>
<dbReference type="InterPro" id="IPR029419">
    <property type="entry name" value="Arg_succ_lyase_C"/>
</dbReference>
<keyword evidence="13" id="KW-1185">Reference proteome</keyword>
<comment type="subcellular location">
    <subcellularLocation>
        <location evidence="1">Membrane</location>
        <topology evidence="1">Multi-pass membrane protein</topology>
    </subcellularLocation>
</comment>
<feature type="compositionally biased region" description="Acidic residues" evidence="7">
    <location>
        <begin position="1428"/>
        <end position="1439"/>
    </location>
</feature>
<dbReference type="Pfam" id="PF14698">
    <property type="entry name" value="ASL_C2"/>
    <property type="match status" value="1"/>
</dbReference>
<dbReference type="SUPFAM" id="SSF48557">
    <property type="entry name" value="L-aspartase-like"/>
    <property type="match status" value="1"/>
</dbReference>
<feature type="compositionally biased region" description="Gly residues" evidence="7">
    <location>
        <begin position="1388"/>
        <end position="1398"/>
    </location>
</feature>
<evidence type="ECO:0000259" key="11">
    <source>
        <dbReference type="Pfam" id="PF14698"/>
    </source>
</evidence>
<feature type="compositionally biased region" description="Basic residues" evidence="7">
    <location>
        <begin position="928"/>
        <end position="947"/>
    </location>
</feature>
<evidence type="ECO:0000256" key="3">
    <source>
        <dbReference type="ARBA" id="ARBA00022692"/>
    </source>
</evidence>
<dbReference type="CDD" id="cd01359">
    <property type="entry name" value="Argininosuccinate_lyase"/>
    <property type="match status" value="1"/>
</dbReference>
<dbReference type="EMBL" id="RSCD01000013">
    <property type="protein sequence ID" value="RSH89607.1"/>
    <property type="molecule type" value="Genomic_DNA"/>
</dbReference>